<comment type="caution">
    <text evidence="8">The sequence shown here is derived from an EMBL/GenBank/DDBJ whole genome shotgun (WGS) entry which is preliminary data.</text>
</comment>
<dbReference type="Pfam" id="PF17827">
    <property type="entry name" value="PrmC_N"/>
    <property type="match status" value="1"/>
</dbReference>
<dbReference type="GO" id="GO:0102559">
    <property type="term" value="F:peptide chain release factor N(5)-glutamine methyltransferase activity"/>
    <property type="evidence" value="ECO:0007669"/>
    <property type="project" value="UniProtKB-EC"/>
</dbReference>
<dbReference type="NCBIfam" id="TIGR03534">
    <property type="entry name" value="RF_mod_PrmC"/>
    <property type="match status" value="1"/>
</dbReference>
<organism evidence="8">
    <name type="scientific">candidate division WOR-3 bacterium</name>
    <dbReference type="NCBI Taxonomy" id="2052148"/>
    <lineage>
        <taxon>Bacteria</taxon>
        <taxon>Bacteria division WOR-3</taxon>
    </lineage>
</organism>
<dbReference type="Gene3D" id="1.10.8.10">
    <property type="entry name" value="DNA helicase RuvA subunit, C-terminal domain"/>
    <property type="match status" value="1"/>
</dbReference>
<evidence type="ECO:0000259" key="6">
    <source>
        <dbReference type="Pfam" id="PF05175"/>
    </source>
</evidence>
<sequence length="272" mass="29806">MIASASLLREATQAIPLAEAEFLLATLLRVPRHLLYLDTGPVPAHHTARFRTLVRQAAAGVPVQYLVRSAPFLNFELYVDRRVLIPRPETEELVLRAAARVRLPRLVVDYGTGSGCIAIALARLFPRSRIIAVDSSSAALRVCRRNANSHGFGSRLKLVRAESLSAPPLRRLAGRVDLLISNPPYVPAERIQRLSPSVRDFEPLSGLDGGRKGTKILAMLLKLGPSLLSRQGLLAIEVDSTHAGFVTRHAPCAEIERDLSGRTRYAFLSLCT</sequence>
<dbReference type="InterPro" id="IPR050320">
    <property type="entry name" value="N5-glutamine_MTase"/>
</dbReference>
<dbReference type="GO" id="GO:0032259">
    <property type="term" value="P:methylation"/>
    <property type="evidence" value="ECO:0007669"/>
    <property type="project" value="UniProtKB-KW"/>
</dbReference>
<dbReference type="AlphaFoldDB" id="A0A7C4CBH5"/>
<dbReference type="SUPFAM" id="SSF53335">
    <property type="entry name" value="S-adenosyl-L-methionine-dependent methyltransferases"/>
    <property type="match status" value="1"/>
</dbReference>
<feature type="domain" description="Methyltransferase small" evidence="6">
    <location>
        <begin position="103"/>
        <end position="186"/>
    </location>
</feature>
<dbReference type="Gene3D" id="3.40.50.150">
    <property type="entry name" value="Vaccinia Virus protein VP39"/>
    <property type="match status" value="1"/>
</dbReference>
<dbReference type="InterPro" id="IPR004556">
    <property type="entry name" value="HemK-like"/>
</dbReference>
<evidence type="ECO:0000256" key="3">
    <source>
        <dbReference type="ARBA" id="ARBA00022679"/>
    </source>
</evidence>
<proteinExistence type="predicted"/>
<feature type="domain" description="Release factor glutamine methyltransferase N-terminal" evidence="7">
    <location>
        <begin position="5"/>
        <end position="67"/>
    </location>
</feature>
<evidence type="ECO:0000256" key="4">
    <source>
        <dbReference type="ARBA" id="ARBA00022691"/>
    </source>
</evidence>
<evidence type="ECO:0000256" key="5">
    <source>
        <dbReference type="ARBA" id="ARBA00048391"/>
    </source>
</evidence>
<dbReference type="EC" id="2.1.1.297" evidence="1"/>
<dbReference type="Pfam" id="PF05175">
    <property type="entry name" value="MTS"/>
    <property type="match status" value="1"/>
</dbReference>
<keyword evidence="2 8" id="KW-0489">Methyltransferase</keyword>
<evidence type="ECO:0000313" key="8">
    <source>
        <dbReference type="EMBL" id="HGK28465.1"/>
    </source>
</evidence>
<evidence type="ECO:0000256" key="1">
    <source>
        <dbReference type="ARBA" id="ARBA00012771"/>
    </source>
</evidence>
<keyword evidence="4" id="KW-0949">S-adenosyl-L-methionine</keyword>
<comment type="catalytic activity">
    <reaction evidence="5">
        <text>L-glutaminyl-[peptide chain release factor] + S-adenosyl-L-methionine = N(5)-methyl-L-glutaminyl-[peptide chain release factor] + S-adenosyl-L-homocysteine + H(+)</text>
        <dbReference type="Rhea" id="RHEA:42896"/>
        <dbReference type="Rhea" id="RHEA-COMP:10271"/>
        <dbReference type="Rhea" id="RHEA-COMP:10272"/>
        <dbReference type="ChEBI" id="CHEBI:15378"/>
        <dbReference type="ChEBI" id="CHEBI:30011"/>
        <dbReference type="ChEBI" id="CHEBI:57856"/>
        <dbReference type="ChEBI" id="CHEBI:59789"/>
        <dbReference type="ChEBI" id="CHEBI:61891"/>
        <dbReference type="EC" id="2.1.1.297"/>
    </reaction>
</comment>
<gene>
    <name evidence="8" type="primary">prmC</name>
    <name evidence="8" type="ORF">ENS41_05865</name>
</gene>
<evidence type="ECO:0000256" key="2">
    <source>
        <dbReference type="ARBA" id="ARBA00022603"/>
    </source>
</evidence>
<dbReference type="NCBIfam" id="TIGR00536">
    <property type="entry name" value="hemK_fam"/>
    <property type="match status" value="1"/>
</dbReference>
<dbReference type="PANTHER" id="PTHR18895:SF74">
    <property type="entry name" value="MTRF1L RELEASE FACTOR GLUTAMINE METHYLTRANSFERASE"/>
    <property type="match status" value="1"/>
</dbReference>
<reference evidence="8" key="1">
    <citation type="journal article" date="2020" name="mSystems">
        <title>Genome- and Community-Level Interaction Insights into Carbon Utilization and Element Cycling Functions of Hydrothermarchaeota in Hydrothermal Sediment.</title>
        <authorList>
            <person name="Zhou Z."/>
            <person name="Liu Y."/>
            <person name="Xu W."/>
            <person name="Pan J."/>
            <person name="Luo Z.H."/>
            <person name="Li M."/>
        </authorList>
    </citation>
    <scope>NUCLEOTIDE SEQUENCE [LARGE SCALE GENOMIC DNA]</scope>
    <source>
        <strain evidence="8">SpSt-488</strain>
    </source>
</reference>
<dbReference type="PROSITE" id="PS00092">
    <property type="entry name" value="N6_MTASE"/>
    <property type="match status" value="1"/>
</dbReference>
<accession>A0A7C4CBH5</accession>
<dbReference type="InterPro" id="IPR002052">
    <property type="entry name" value="DNA_methylase_N6_adenine_CS"/>
</dbReference>
<name>A0A7C4CBH5_UNCW3</name>
<protein>
    <recommendedName>
        <fullName evidence="1">peptide chain release factor N(5)-glutamine methyltransferase</fullName>
        <ecNumber evidence="1">2.1.1.297</ecNumber>
    </recommendedName>
</protein>
<dbReference type="InterPro" id="IPR040758">
    <property type="entry name" value="PrmC_N"/>
</dbReference>
<evidence type="ECO:0000259" key="7">
    <source>
        <dbReference type="Pfam" id="PF17827"/>
    </source>
</evidence>
<keyword evidence="3 8" id="KW-0808">Transferase</keyword>
<dbReference type="InterPro" id="IPR007848">
    <property type="entry name" value="Small_mtfrase_dom"/>
</dbReference>
<dbReference type="InterPro" id="IPR019874">
    <property type="entry name" value="RF_methyltr_PrmC"/>
</dbReference>
<dbReference type="InterPro" id="IPR029063">
    <property type="entry name" value="SAM-dependent_MTases_sf"/>
</dbReference>
<dbReference type="GO" id="GO:0003676">
    <property type="term" value="F:nucleic acid binding"/>
    <property type="evidence" value="ECO:0007669"/>
    <property type="project" value="InterPro"/>
</dbReference>
<dbReference type="EMBL" id="DSUT01000122">
    <property type="protein sequence ID" value="HGK28465.1"/>
    <property type="molecule type" value="Genomic_DNA"/>
</dbReference>
<dbReference type="CDD" id="cd02440">
    <property type="entry name" value="AdoMet_MTases"/>
    <property type="match status" value="1"/>
</dbReference>
<dbReference type="PANTHER" id="PTHR18895">
    <property type="entry name" value="HEMK METHYLTRANSFERASE"/>
    <property type="match status" value="1"/>
</dbReference>